<dbReference type="GO" id="GO:0000287">
    <property type="term" value="F:magnesium ion binding"/>
    <property type="evidence" value="ECO:0007669"/>
    <property type="project" value="InterPro"/>
</dbReference>
<dbReference type="OrthoDB" id="2031270at2"/>
<evidence type="ECO:0000256" key="11">
    <source>
        <dbReference type="ARBA" id="ARBA00022842"/>
    </source>
</evidence>
<dbReference type="SUPFAM" id="SSF50800">
    <property type="entry name" value="PK beta-barrel domain-like"/>
    <property type="match status" value="1"/>
</dbReference>
<evidence type="ECO:0000313" key="16">
    <source>
        <dbReference type="EMBL" id="PRR81330.1"/>
    </source>
</evidence>
<dbReference type="InterPro" id="IPR015813">
    <property type="entry name" value="Pyrv/PenolPyrv_kinase-like_dom"/>
</dbReference>
<dbReference type="Gene3D" id="2.40.33.10">
    <property type="entry name" value="PK beta-barrel domain-like"/>
    <property type="match status" value="1"/>
</dbReference>
<dbReference type="GO" id="GO:0016301">
    <property type="term" value="F:kinase activity"/>
    <property type="evidence" value="ECO:0007669"/>
    <property type="project" value="UniProtKB-KW"/>
</dbReference>
<evidence type="ECO:0000313" key="17">
    <source>
        <dbReference type="Proteomes" id="UP000239471"/>
    </source>
</evidence>
<feature type="domain" description="Pyruvate kinase barrel" evidence="15">
    <location>
        <begin position="3"/>
        <end position="326"/>
    </location>
</feature>
<keyword evidence="12 14" id="KW-0324">Glycolysis</keyword>
<dbReference type="GO" id="GO:0004743">
    <property type="term" value="F:pyruvate kinase activity"/>
    <property type="evidence" value="ECO:0007669"/>
    <property type="project" value="UniProtKB-EC"/>
</dbReference>
<dbReference type="PRINTS" id="PR01050">
    <property type="entry name" value="PYRUVTKNASE"/>
</dbReference>
<comment type="pathway">
    <text evidence="2 14">Carbohydrate degradation; glycolysis; pyruvate from D-glyceraldehyde 3-phosphate: step 5/5.</text>
</comment>
<dbReference type="RefSeq" id="WP_106060485.1">
    <property type="nucleotide sequence ID" value="NZ_PVXQ01000031.1"/>
</dbReference>
<dbReference type="Proteomes" id="UP000239471">
    <property type="component" value="Unassembled WGS sequence"/>
</dbReference>
<dbReference type="EMBL" id="PVXQ01000031">
    <property type="protein sequence ID" value="PRR81330.1"/>
    <property type="molecule type" value="Genomic_DNA"/>
</dbReference>
<dbReference type="Gene3D" id="3.20.20.60">
    <property type="entry name" value="Phosphoenolpyruvate-binding domains"/>
    <property type="match status" value="1"/>
</dbReference>
<evidence type="ECO:0000256" key="13">
    <source>
        <dbReference type="ARBA" id="ARBA00023317"/>
    </source>
</evidence>
<evidence type="ECO:0000256" key="12">
    <source>
        <dbReference type="ARBA" id="ARBA00023152"/>
    </source>
</evidence>
<dbReference type="SUPFAM" id="SSF51621">
    <property type="entry name" value="Phosphoenolpyruvate/pyruvate domain"/>
    <property type="match status" value="1"/>
</dbReference>
<evidence type="ECO:0000256" key="10">
    <source>
        <dbReference type="ARBA" id="ARBA00022840"/>
    </source>
</evidence>
<dbReference type="EC" id="2.7.1.40" evidence="4 14"/>
<comment type="catalytic activity">
    <reaction evidence="14">
        <text>pyruvate + ATP = phosphoenolpyruvate + ADP + H(+)</text>
        <dbReference type="Rhea" id="RHEA:18157"/>
        <dbReference type="ChEBI" id="CHEBI:15361"/>
        <dbReference type="ChEBI" id="CHEBI:15378"/>
        <dbReference type="ChEBI" id="CHEBI:30616"/>
        <dbReference type="ChEBI" id="CHEBI:58702"/>
        <dbReference type="ChEBI" id="CHEBI:456216"/>
        <dbReference type="EC" id="2.7.1.40"/>
    </reaction>
</comment>
<evidence type="ECO:0000256" key="6">
    <source>
        <dbReference type="ARBA" id="ARBA00022679"/>
    </source>
</evidence>
<gene>
    <name evidence="16" type="primary">pyk_3</name>
    <name evidence="16" type="ORF">CLVI_25630</name>
</gene>
<evidence type="ECO:0000256" key="1">
    <source>
        <dbReference type="ARBA" id="ARBA00001958"/>
    </source>
</evidence>
<evidence type="ECO:0000256" key="5">
    <source>
        <dbReference type="ARBA" id="ARBA00018587"/>
    </source>
</evidence>
<evidence type="ECO:0000256" key="7">
    <source>
        <dbReference type="ARBA" id="ARBA00022723"/>
    </source>
</evidence>
<reference evidence="16 17" key="1">
    <citation type="submission" date="2018-03" db="EMBL/GenBank/DDBJ databases">
        <title>Genome sequence of Clostridium vincentii DSM 10228.</title>
        <authorList>
            <person name="Poehlein A."/>
            <person name="Daniel R."/>
        </authorList>
    </citation>
    <scope>NUCLEOTIDE SEQUENCE [LARGE SCALE GENOMIC DNA]</scope>
    <source>
        <strain evidence="16 17">DSM 10228</strain>
    </source>
</reference>
<name>A0A2T0BBQ7_9CLOT</name>
<evidence type="ECO:0000256" key="14">
    <source>
        <dbReference type="RuleBase" id="RU000504"/>
    </source>
</evidence>
<evidence type="ECO:0000256" key="4">
    <source>
        <dbReference type="ARBA" id="ARBA00012142"/>
    </source>
</evidence>
<proteinExistence type="inferred from homology"/>
<organism evidence="16 17">
    <name type="scientific">Clostridium vincentii</name>
    <dbReference type="NCBI Taxonomy" id="52704"/>
    <lineage>
        <taxon>Bacteria</taxon>
        <taxon>Bacillati</taxon>
        <taxon>Bacillota</taxon>
        <taxon>Clostridia</taxon>
        <taxon>Eubacteriales</taxon>
        <taxon>Clostridiaceae</taxon>
        <taxon>Clostridium</taxon>
    </lineage>
</organism>
<evidence type="ECO:0000256" key="8">
    <source>
        <dbReference type="ARBA" id="ARBA00022741"/>
    </source>
</evidence>
<evidence type="ECO:0000256" key="2">
    <source>
        <dbReference type="ARBA" id="ARBA00004997"/>
    </source>
</evidence>
<protein>
    <recommendedName>
        <fullName evidence="5 14">Pyruvate kinase</fullName>
        <ecNumber evidence="4 14">2.7.1.40</ecNumber>
    </recommendedName>
</protein>
<accession>A0A2T0BBQ7</accession>
<dbReference type="GO" id="GO:0005524">
    <property type="term" value="F:ATP binding"/>
    <property type="evidence" value="ECO:0007669"/>
    <property type="project" value="UniProtKB-KW"/>
</dbReference>
<keyword evidence="10" id="KW-0067">ATP-binding</keyword>
<sequence>MDLICSIGPRVNTMEEVHAYVKAGMTMPRFNFSHVDYIKFRKLINGIQKTYPEMKILQDLQGNKLRISRKFNKEHKVYKGDKVIFCLDNDYEELISKEKIQKIKVIPLSYEGVFADFKNVKIILMKDATMEFKLIAQKSGYIYAITERGGILRAEKGVNAPLLKRQELRLTNKDKNDISWGIEIGVDIICLSYVTSVRDMIEVREYINRIKKDKQNFKNINIWAKIECMEGVENFDEILEYSDGILIGRGDLNGEATIEDIPIMQQNIIAKMQSNKKPLIIGTYVLDSMKRGNPPSLAEVNDIYNFTKNKVDGFMLSTEITISNEPVLVIKKLKELILKYITT</sequence>
<dbReference type="AlphaFoldDB" id="A0A2T0BBQ7"/>
<dbReference type="InterPro" id="IPR040442">
    <property type="entry name" value="Pyrv_kinase-like_dom_sf"/>
</dbReference>
<dbReference type="InterPro" id="IPR015806">
    <property type="entry name" value="Pyrv_Knase_insert_dom_sf"/>
</dbReference>
<keyword evidence="7" id="KW-0479">Metal-binding</keyword>
<dbReference type="InterPro" id="IPR011037">
    <property type="entry name" value="Pyrv_Knase-like_insert_dom_sf"/>
</dbReference>
<keyword evidence="6 14" id="KW-0808">Transferase</keyword>
<comment type="cofactor">
    <cofactor evidence="1">
        <name>K(+)</name>
        <dbReference type="ChEBI" id="CHEBI:29103"/>
    </cofactor>
</comment>
<dbReference type="InterPro" id="IPR001697">
    <property type="entry name" value="Pyr_Knase"/>
</dbReference>
<evidence type="ECO:0000256" key="9">
    <source>
        <dbReference type="ARBA" id="ARBA00022777"/>
    </source>
</evidence>
<evidence type="ECO:0000256" key="3">
    <source>
        <dbReference type="ARBA" id="ARBA00008663"/>
    </source>
</evidence>
<dbReference type="GO" id="GO:0030955">
    <property type="term" value="F:potassium ion binding"/>
    <property type="evidence" value="ECO:0007669"/>
    <property type="project" value="InterPro"/>
</dbReference>
<keyword evidence="17" id="KW-1185">Reference proteome</keyword>
<dbReference type="PANTHER" id="PTHR11817">
    <property type="entry name" value="PYRUVATE KINASE"/>
    <property type="match status" value="1"/>
</dbReference>
<keyword evidence="13 16" id="KW-0670">Pyruvate</keyword>
<dbReference type="UniPathway" id="UPA00109">
    <property type="reaction ID" value="UER00188"/>
</dbReference>
<comment type="caution">
    <text evidence="16">The sequence shown here is derived from an EMBL/GenBank/DDBJ whole genome shotgun (WGS) entry which is preliminary data.</text>
</comment>
<evidence type="ECO:0000259" key="15">
    <source>
        <dbReference type="Pfam" id="PF00224"/>
    </source>
</evidence>
<dbReference type="Pfam" id="PF00224">
    <property type="entry name" value="PK"/>
    <property type="match status" value="1"/>
</dbReference>
<keyword evidence="11 14" id="KW-0460">Magnesium</keyword>
<comment type="similarity">
    <text evidence="3 14">Belongs to the pyruvate kinase family.</text>
</comment>
<keyword evidence="9 14" id="KW-0418">Kinase</keyword>
<dbReference type="InterPro" id="IPR015793">
    <property type="entry name" value="Pyrv_Knase_brl"/>
</dbReference>
<keyword evidence="8" id="KW-0547">Nucleotide-binding</keyword>